<dbReference type="Proteomes" id="UP001168528">
    <property type="component" value="Unassembled WGS sequence"/>
</dbReference>
<keyword evidence="3" id="KW-1185">Reference proteome</keyword>
<keyword evidence="1" id="KW-1133">Transmembrane helix</keyword>
<feature type="transmembrane region" description="Helical" evidence="1">
    <location>
        <begin position="237"/>
        <end position="255"/>
    </location>
</feature>
<keyword evidence="1" id="KW-0472">Membrane</keyword>
<evidence type="ECO:0000256" key="1">
    <source>
        <dbReference type="SAM" id="Phobius"/>
    </source>
</evidence>
<feature type="transmembrane region" description="Helical" evidence="1">
    <location>
        <begin position="181"/>
        <end position="203"/>
    </location>
</feature>
<dbReference type="RefSeq" id="WP_302036479.1">
    <property type="nucleotide sequence ID" value="NZ_JAUKPO010000002.1"/>
</dbReference>
<proteinExistence type="predicted"/>
<feature type="transmembrane region" description="Helical" evidence="1">
    <location>
        <begin position="97"/>
        <end position="117"/>
    </location>
</feature>
<evidence type="ECO:0000313" key="2">
    <source>
        <dbReference type="EMBL" id="MDO1445678.1"/>
    </source>
</evidence>
<sequence>MEAIQLSGALPVPEHSTLRVCDNCETPATGKFCVNCGQEHEPSKLHFKDFVVDYIRSLIDIDSRSLKSIRWLVFKPGLLDAQYIQGKRASYVSPSQIYLCMSIIFFFVASQFDPLTLENSAELLNPADLEAIYATQKMTATEVDALFQEKVHDHLPAFLMVVVPILALFLGALYRSGKKYYFVHHLTFSYHFFAFLFLILIPGNFNEDLASIGLLSLFVYLWIALKKAYEESLLTSGLKAGITWILVILLLYAYLDFSVNYTIGEIKADVGL</sequence>
<organism evidence="2 3">
    <name type="scientific">Rhodocytophaga aerolata</name>
    <dbReference type="NCBI Taxonomy" id="455078"/>
    <lineage>
        <taxon>Bacteria</taxon>
        <taxon>Pseudomonadati</taxon>
        <taxon>Bacteroidota</taxon>
        <taxon>Cytophagia</taxon>
        <taxon>Cytophagales</taxon>
        <taxon>Rhodocytophagaceae</taxon>
        <taxon>Rhodocytophaga</taxon>
    </lineage>
</organism>
<dbReference type="InterPro" id="IPR022134">
    <property type="entry name" value="DUF3667"/>
</dbReference>
<feature type="transmembrane region" description="Helical" evidence="1">
    <location>
        <begin position="155"/>
        <end position="174"/>
    </location>
</feature>
<evidence type="ECO:0000313" key="3">
    <source>
        <dbReference type="Proteomes" id="UP001168528"/>
    </source>
</evidence>
<reference evidence="2" key="1">
    <citation type="submission" date="2023-07" db="EMBL/GenBank/DDBJ databases">
        <title>The genome sequence of Rhodocytophaga aerolata KACC 12507.</title>
        <authorList>
            <person name="Zhang X."/>
        </authorList>
    </citation>
    <scope>NUCLEOTIDE SEQUENCE</scope>
    <source>
        <strain evidence="2">KACC 12507</strain>
    </source>
</reference>
<dbReference type="Pfam" id="PF12412">
    <property type="entry name" value="DUF3667"/>
    <property type="match status" value="1"/>
</dbReference>
<dbReference type="EMBL" id="JAUKPO010000002">
    <property type="protein sequence ID" value="MDO1445678.1"/>
    <property type="molecule type" value="Genomic_DNA"/>
</dbReference>
<name>A0ABT8R3A6_9BACT</name>
<feature type="transmembrane region" description="Helical" evidence="1">
    <location>
        <begin position="209"/>
        <end position="225"/>
    </location>
</feature>
<protein>
    <submittedName>
        <fullName evidence="2">DUF3667 domain-containing protein</fullName>
    </submittedName>
</protein>
<accession>A0ABT8R3A6</accession>
<gene>
    <name evidence="2" type="ORF">Q0590_05425</name>
</gene>
<comment type="caution">
    <text evidence="2">The sequence shown here is derived from an EMBL/GenBank/DDBJ whole genome shotgun (WGS) entry which is preliminary data.</text>
</comment>
<keyword evidence="1" id="KW-0812">Transmembrane</keyword>